<dbReference type="RefSeq" id="WP_146787826.1">
    <property type="nucleotide sequence ID" value="NZ_CP042434.1"/>
</dbReference>
<dbReference type="InterPro" id="IPR024534">
    <property type="entry name" value="JetD_C"/>
</dbReference>
<accession>A0A5B8VR20</accession>
<dbReference type="AlphaFoldDB" id="A0A5B8VR20"/>
<dbReference type="InterPro" id="IPR024537">
    <property type="entry name" value="DUF3322"/>
</dbReference>
<evidence type="ECO:0008006" key="5">
    <source>
        <dbReference type="Google" id="ProtNLM"/>
    </source>
</evidence>
<evidence type="ECO:0000259" key="1">
    <source>
        <dbReference type="Pfam" id="PF09983"/>
    </source>
</evidence>
<dbReference type="Pfam" id="PF11795">
    <property type="entry name" value="DUF3322"/>
    <property type="match status" value="1"/>
</dbReference>
<gene>
    <name evidence="3" type="ORF">FSB73_22990</name>
</gene>
<protein>
    <recommendedName>
        <fullName evidence="5">DUF3322 and DUF2220 domain-containing protein</fullName>
    </recommendedName>
</protein>
<proteinExistence type="predicted"/>
<keyword evidence="4" id="KW-1185">Reference proteome</keyword>
<dbReference type="Pfam" id="PF09983">
    <property type="entry name" value="JetD_C"/>
    <property type="match status" value="1"/>
</dbReference>
<dbReference type="Proteomes" id="UP000321291">
    <property type="component" value="Chromosome"/>
</dbReference>
<feature type="domain" description="Wadjet protein JetD C-terminal" evidence="1">
    <location>
        <begin position="246"/>
        <end position="393"/>
    </location>
</feature>
<reference evidence="3 4" key="1">
    <citation type="journal article" date="2017" name="Int. J. Syst. Evol. Microbiol.">
        <title>Arachidicoccus ginsenosidivorans sp. nov., with ginsenoside-converting activity isolated from ginseng cultivating soil.</title>
        <authorList>
            <person name="Siddiqi M.Z."/>
            <person name="Aslam Z."/>
            <person name="Im W.T."/>
        </authorList>
    </citation>
    <scope>NUCLEOTIDE SEQUENCE [LARGE SCALE GENOMIC DNA]</scope>
    <source>
        <strain evidence="3 4">Gsoil 809</strain>
    </source>
</reference>
<sequence length="408" mass="46903">MIGPEEIKKQALKWWPELLIAAVNGQDYFPKSITRIGKIQPGDILGSYAAIQQQLAALLQHAKPNIAKSYVVHLKDYHFQKTGTQRLPDFIEFESLEDYLNFTGKLKEWQAFQMHLPLIENTMPALKDWLLLNAGWLTNPNVHWTAILQVCLYFVGCPRPNLYIRQLPIQVHTKFIEQNAALISSLLDFLLPDDIRNPKEHRVDRRYYLRYDEPLIRINNLDKNQNLLEIKQRNSSQSSHSSQSGLKLADISIPISDFNHLVLPVNHVLITENKMNFLTLPDLPGAISIWSGGGFQVSSLRDAKWLGTVNIYYWGDIDEHGFQILHQLRSYFPHTKSVMMDVVTLEAFSEHQVTGAKNKAETLSLLTPAEQKCYQLIKSSSLNRLEQEKIDQVYAKNYLLNEIMGRSI</sequence>
<evidence type="ECO:0000259" key="2">
    <source>
        <dbReference type="Pfam" id="PF11795"/>
    </source>
</evidence>
<dbReference type="KEGG" id="agi:FSB73_22990"/>
<name>A0A5B8VR20_9BACT</name>
<feature type="domain" description="DUF3322" evidence="2">
    <location>
        <begin position="4"/>
        <end position="188"/>
    </location>
</feature>
<dbReference type="EMBL" id="CP042434">
    <property type="protein sequence ID" value="QEC74104.1"/>
    <property type="molecule type" value="Genomic_DNA"/>
</dbReference>
<dbReference type="OrthoDB" id="322908at2"/>
<evidence type="ECO:0000313" key="3">
    <source>
        <dbReference type="EMBL" id="QEC74104.1"/>
    </source>
</evidence>
<organism evidence="3 4">
    <name type="scientific">Arachidicoccus ginsenosidivorans</name>
    <dbReference type="NCBI Taxonomy" id="496057"/>
    <lineage>
        <taxon>Bacteria</taxon>
        <taxon>Pseudomonadati</taxon>
        <taxon>Bacteroidota</taxon>
        <taxon>Chitinophagia</taxon>
        <taxon>Chitinophagales</taxon>
        <taxon>Chitinophagaceae</taxon>
        <taxon>Arachidicoccus</taxon>
    </lineage>
</organism>
<evidence type="ECO:0000313" key="4">
    <source>
        <dbReference type="Proteomes" id="UP000321291"/>
    </source>
</evidence>